<dbReference type="Pfam" id="PF02776">
    <property type="entry name" value="TPP_enzyme_N"/>
    <property type="match status" value="1"/>
</dbReference>
<gene>
    <name evidence="3" type="ORF">POL67_31040</name>
</gene>
<protein>
    <submittedName>
        <fullName evidence="3">Thiamine pyrophosphate-binding protein</fullName>
    </submittedName>
</protein>
<evidence type="ECO:0000256" key="1">
    <source>
        <dbReference type="ARBA" id="ARBA00007812"/>
    </source>
</evidence>
<evidence type="ECO:0000313" key="3">
    <source>
        <dbReference type="EMBL" id="MDC0745807.1"/>
    </source>
</evidence>
<name>A0ABT5EWY1_9BACT</name>
<feature type="domain" description="Thiamine pyrophosphate enzyme N-terminal TPP-binding" evidence="2">
    <location>
        <begin position="15"/>
        <end position="52"/>
    </location>
</feature>
<accession>A0ABT5EWY1</accession>
<dbReference type="EMBL" id="JAQNDO010000001">
    <property type="protein sequence ID" value="MDC0745807.1"/>
    <property type="molecule type" value="Genomic_DNA"/>
</dbReference>
<dbReference type="PANTHER" id="PTHR18968:SF86">
    <property type="entry name" value="ACETOLACTATE SYNTHASE LARGE SUBUNIT ILVX-RELATED"/>
    <property type="match status" value="1"/>
</dbReference>
<sequence>MTRSKSSRRVRRTLTLHLAPGLANGLANLHNAKRAQVPMVNIVGEHRQGHKATDSPLTGDIESLAHTMSHWVRTTTSADNIAGDTAEAIKQANTLPGRIATLILPADTAWTEAKPSSSFEFSAPTPREAYVWPFER</sequence>
<dbReference type="RefSeq" id="WP_271923705.1">
    <property type="nucleotide sequence ID" value="NZ_JAQNDO010000001.1"/>
</dbReference>
<dbReference type="CDD" id="cd07035">
    <property type="entry name" value="TPP_PYR_POX_like"/>
    <property type="match status" value="1"/>
</dbReference>
<organism evidence="3 4">
    <name type="scientific">Polyangium mundeleinium</name>
    <dbReference type="NCBI Taxonomy" id="2995306"/>
    <lineage>
        <taxon>Bacteria</taxon>
        <taxon>Pseudomonadati</taxon>
        <taxon>Myxococcota</taxon>
        <taxon>Polyangia</taxon>
        <taxon>Polyangiales</taxon>
        <taxon>Polyangiaceae</taxon>
        <taxon>Polyangium</taxon>
    </lineage>
</organism>
<dbReference type="InterPro" id="IPR045229">
    <property type="entry name" value="TPP_enz"/>
</dbReference>
<evidence type="ECO:0000259" key="2">
    <source>
        <dbReference type="Pfam" id="PF02776"/>
    </source>
</evidence>
<evidence type="ECO:0000313" key="4">
    <source>
        <dbReference type="Proteomes" id="UP001221411"/>
    </source>
</evidence>
<proteinExistence type="inferred from homology"/>
<dbReference type="PANTHER" id="PTHR18968">
    <property type="entry name" value="THIAMINE PYROPHOSPHATE ENZYMES"/>
    <property type="match status" value="1"/>
</dbReference>
<dbReference type="Gene3D" id="3.40.50.970">
    <property type="match status" value="1"/>
</dbReference>
<comment type="caution">
    <text evidence="3">The sequence shown here is derived from an EMBL/GenBank/DDBJ whole genome shotgun (WGS) entry which is preliminary data.</text>
</comment>
<dbReference type="Proteomes" id="UP001221411">
    <property type="component" value="Unassembled WGS sequence"/>
</dbReference>
<keyword evidence="4" id="KW-1185">Reference proteome</keyword>
<comment type="similarity">
    <text evidence="1">Belongs to the TPP enzyme family.</text>
</comment>
<dbReference type="InterPro" id="IPR029061">
    <property type="entry name" value="THDP-binding"/>
</dbReference>
<reference evidence="3 4" key="1">
    <citation type="submission" date="2022-11" db="EMBL/GenBank/DDBJ databases">
        <title>Minimal conservation of predation-associated metabolite biosynthetic gene clusters underscores biosynthetic potential of Myxococcota including descriptions for ten novel species: Archangium lansinium sp. nov., Myxococcus landrumus sp. nov., Nannocystis bai.</title>
        <authorList>
            <person name="Ahearne A."/>
            <person name="Stevens C."/>
            <person name="Dowd S."/>
        </authorList>
    </citation>
    <scope>NUCLEOTIDE SEQUENCE [LARGE SCALE GENOMIC DNA]</scope>
    <source>
        <strain evidence="3 4">RJM3</strain>
    </source>
</reference>
<dbReference type="SUPFAM" id="SSF52518">
    <property type="entry name" value="Thiamin diphosphate-binding fold (THDP-binding)"/>
    <property type="match status" value="1"/>
</dbReference>
<dbReference type="InterPro" id="IPR012001">
    <property type="entry name" value="Thiamin_PyroP_enz_TPP-bd_dom"/>
</dbReference>